<organism evidence="8 9">
    <name type="scientific">Duganella vulcania</name>
    <dbReference type="NCBI Taxonomy" id="2692166"/>
    <lineage>
        <taxon>Bacteria</taxon>
        <taxon>Pseudomonadati</taxon>
        <taxon>Pseudomonadota</taxon>
        <taxon>Betaproteobacteria</taxon>
        <taxon>Burkholderiales</taxon>
        <taxon>Oxalobacteraceae</taxon>
        <taxon>Telluria group</taxon>
        <taxon>Duganella</taxon>
    </lineage>
</organism>
<evidence type="ECO:0000313" key="9">
    <source>
        <dbReference type="Proteomes" id="UP000447355"/>
    </source>
</evidence>
<evidence type="ECO:0000256" key="5">
    <source>
        <dbReference type="ARBA" id="ARBA00022989"/>
    </source>
</evidence>
<feature type="transmembrane region" description="Helical" evidence="7">
    <location>
        <begin position="76"/>
        <end position="98"/>
    </location>
</feature>
<reference evidence="8" key="1">
    <citation type="submission" date="2019-12" db="EMBL/GenBank/DDBJ databases">
        <title>Novel species isolated from a subtropical stream in China.</title>
        <authorList>
            <person name="Lu H."/>
        </authorList>
    </citation>
    <scope>NUCLEOTIDE SEQUENCE [LARGE SCALE GENOMIC DNA]</scope>
    <source>
        <strain evidence="8">FT81W</strain>
    </source>
</reference>
<dbReference type="PANTHER" id="PTHR30250">
    <property type="entry name" value="PST FAMILY PREDICTED COLANIC ACID TRANSPORTER"/>
    <property type="match status" value="1"/>
</dbReference>
<comment type="caution">
    <text evidence="8">The sequence shown here is derived from an EMBL/GenBank/DDBJ whole genome shotgun (WGS) entry which is preliminary data.</text>
</comment>
<comment type="subcellular location">
    <subcellularLocation>
        <location evidence="1">Cell membrane</location>
        <topology evidence="1">Multi-pass membrane protein</topology>
    </subcellularLocation>
</comment>
<feature type="transmembrane region" description="Helical" evidence="7">
    <location>
        <begin position="221"/>
        <end position="239"/>
    </location>
</feature>
<feature type="transmembrane region" description="Helical" evidence="7">
    <location>
        <begin position="245"/>
        <end position="262"/>
    </location>
</feature>
<dbReference type="Proteomes" id="UP000447355">
    <property type="component" value="Unassembled WGS sequence"/>
</dbReference>
<comment type="similarity">
    <text evidence="2">Belongs to the polysaccharide synthase family.</text>
</comment>
<evidence type="ECO:0000256" key="2">
    <source>
        <dbReference type="ARBA" id="ARBA00007430"/>
    </source>
</evidence>
<evidence type="ECO:0000256" key="7">
    <source>
        <dbReference type="SAM" id="Phobius"/>
    </source>
</evidence>
<evidence type="ECO:0000256" key="4">
    <source>
        <dbReference type="ARBA" id="ARBA00022692"/>
    </source>
</evidence>
<protein>
    <submittedName>
        <fullName evidence="8">Oligosaccharide flippase family protein</fullName>
    </submittedName>
</protein>
<keyword evidence="6 7" id="KW-0472">Membrane</keyword>
<dbReference type="GO" id="GO:0005886">
    <property type="term" value="C:plasma membrane"/>
    <property type="evidence" value="ECO:0007669"/>
    <property type="project" value="UniProtKB-SubCell"/>
</dbReference>
<evidence type="ECO:0000313" key="8">
    <source>
        <dbReference type="EMBL" id="MYM97368.1"/>
    </source>
</evidence>
<dbReference type="AlphaFoldDB" id="A0A845GVU8"/>
<gene>
    <name evidence="8" type="ORF">GTP90_26300</name>
</gene>
<keyword evidence="4 7" id="KW-0812">Transmembrane</keyword>
<name>A0A845GVU8_9BURK</name>
<dbReference type="Pfam" id="PF13440">
    <property type="entry name" value="Polysacc_synt_3"/>
    <property type="match status" value="1"/>
</dbReference>
<feature type="transmembrane region" description="Helical" evidence="7">
    <location>
        <begin position="193"/>
        <end position="214"/>
    </location>
</feature>
<feature type="transmembrane region" description="Helical" evidence="7">
    <location>
        <begin position="104"/>
        <end position="128"/>
    </location>
</feature>
<keyword evidence="3" id="KW-1003">Cell membrane</keyword>
<evidence type="ECO:0000256" key="3">
    <source>
        <dbReference type="ARBA" id="ARBA00022475"/>
    </source>
</evidence>
<proteinExistence type="inferred from homology"/>
<sequence>MAWSRKSRSRSATRWPRVRCCCCWKLTAPPRLLPLPHLRQLAWRPRTSLCALARRLRRSALPTPAQRRYLHAHRAFWRYALPSNVLNAAIGPLPLLLIGARHGALAAGLFALTQRVLAAPVSLLAASVQEVFKRESVRQYQNSGNCRPAWRHAARVLLLLGLLPSLLLLLAAPPLFAFAFGAPWRAAGELAQILAPLYFLNFIASPLSYVFFVAGRQKIELAWQLALFAMTLAVFAAPLTLHQSVAAYASGYSLLYLVYLHMSYRYALDRDPAGRLHAAR</sequence>
<feature type="transmembrane region" description="Helical" evidence="7">
    <location>
        <begin position="157"/>
        <end position="181"/>
    </location>
</feature>
<accession>A0A845GVU8</accession>
<dbReference type="EMBL" id="WWCX01000071">
    <property type="protein sequence ID" value="MYM97368.1"/>
    <property type="molecule type" value="Genomic_DNA"/>
</dbReference>
<dbReference type="PANTHER" id="PTHR30250:SF10">
    <property type="entry name" value="LIPOPOLYSACCHARIDE BIOSYNTHESIS PROTEIN WZXC"/>
    <property type="match status" value="1"/>
</dbReference>
<dbReference type="InterPro" id="IPR050833">
    <property type="entry name" value="Poly_Biosynth_Transport"/>
</dbReference>
<evidence type="ECO:0000256" key="1">
    <source>
        <dbReference type="ARBA" id="ARBA00004651"/>
    </source>
</evidence>
<keyword evidence="5 7" id="KW-1133">Transmembrane helix</keyword>
<evidence type="ECO:0000256" key="6">
    <source>
        <dbReference type="ARBA" id="ARBA00023136"/>
    </source>
</evidence>